<dbReference type="PANTHER" id="PTHR34987:SF4">
    <property type="entry name" value="ALPHA-L-RHAMNOSIDASE C-TERMINAL DOMAIN-CONTAINING PROTEIN"/>
    <property type="match status" value="1"/>
</dbReference>
<dbReference type="OrthoDB" id="10036721at2759"/>
<dbReference type="AlphaFoldDB" id="A0A9N8EXI9"/>
<dbReference type="SUPFAM" id="SSF48208">
    <property type="entry name" value="Six-hairpin glycosidases"/>
    <property type="match status" value="1"/>
</dbReference>
<feature type="chain" id="PRO_5040493158" evidence="1">
    <location>
        <begin position="25"/>
        <end position="910"/>
    </location>
</feature>
<evidence type="ECO:0000313" key="3">
    <source>
        <dbReference type="Proteomes" id="UP001153069"/>
    </source>
</evidence>
<dbReference type="EMBL" id="CAICTM010001985">
    <property type="protein sequence ID" value="CAB9527386.1"/>
    <property type="molecule type" value="Genomic_DNA"/>
</dbReference>
<reference evidence="2" key="1">
    <citation type="submission" date="2020-06" db="EMBL/GenBank/DDBJ databases">
        <authorList>
            <consortium name="Plant Systems Biology data submission"/>
        </authorList>
    </citation>
    <scope>NUCLEOTIDE SEQUENCE</scope>
    <source>
        <strain evidence="2">D6</strain>
    </source>
</reference>
<dbReference type="Proteomes" id="UP001153069">
    <property type="component" value="Unassembled WGS sequence"/>
</dbReference>
<gene>
    <name evidence="2" type="ORF">SEMRO_1987_G309560.1</name>
</gene>
<name>A0A9N8EXI9_9STRA</name>
<evidence type="ECO:0000256" key="1">
    <source>
        <dbReference type="SAM" id="SignalP"/>
    </source>
</evidence>
<evidence type="ECO:0000313" key="2">
    <source>
        <dbReference type="EMBL" id="CAB9527386.1"/>
    </source>
</evidence>
<dbReference type="Gene3D" id="2.60.420.10">
    <property type="entry name" value="Maltose phosphorylase, domain 3"/>
    <property type="match status" value="1"/>
</dbReference>
<dbReference type="InterPro" id="IPR008928">
    <property type="entry name" value="6-hairpin_glycosidase_sf"/>
</dbReference>
<dbReference type="GO" id="GO:0005975">
    <property type="term" value="P:carbohydrate metabolic process"/>
    <property type="evidence" value="ECO:0007669"/>
    <property type="project" value="InterPro"/>
</dbReference>
<keyword evidence="1" id="KW-0732">Signal</keyword>
<proteinExistence type="predicted"/>
<sequence length="910" mass="100686">MSSFSTSAKSMLMLLWLFVALTTAYVQNTATWTQHQLSNPASKGPPEPFPELFGFDPVGNPAVPLSPDPLVRYTWDKSTVNASQLQIYRVPQPVDIVITPPSAIQNDSIVDSVIIQMDWGVERAAWFEFVLSQSSLSSSNNLGKISGWHVEAGLSEFNSVYPGKKRKPVLYNNTYFRLETNKELYEGIRYTWIYLTKTDPANAQPLSLPSVSLVAKIKPIAYQGSFSSQDDRLTQTWYRGAYGVRLNMEAQEFNSILIERGDRVAIQGDGHPTMATALQAFGDAPVYDLVQTQLWKTNSGHVNGHHVVDDTIMSYPMYWVGSVLDWYWATGDQDGFAKLVPDVLSIVDARINDFLKDGLKIVWQGWDDRLGNGWCFHDNDPCNQEGHLTFAALVVKVVRDVYRALVHLPQFDKDAARYKTVHGNLVNRFRSTVPEYPDKLGVHSSANALAAGIATPADRDLWINSTLNDSVTICSWSTFNQYWILQGFAAADAMESAIESIHHCWGNMLDTGKGCFFELSSPDWTSFRKDGDRLPTTPSLCHPWASGVTAWMSTALAGIRPMMPGYAATLVAPYVSATHARVNATVPTPKGSIAVYAKWQEAKLGAAMATIHVENPQRLPELYVGFRKSVRKCHLQEVKGNGTIVKEAEAPWQAKDWTEAIAQNVVVLRATSYHTVSFQAAYVCEQQNQGASALRHGNYPASVSIDRKSQGDGLKEHGADGYILLGANTNGTNVENLPSYVSSVEIYSHGFEGSNPVDAAYVGSSDTDPAYLPFGDSRRLGWLGMDDDTYWNPGIVVDVNTTNFGKIAGGKEQSSVLISVHKDKDKAMRYKLSLYCVAKTEHEQFALRVMDLSTLNVIAPTKMIDKHSKGVWWSVEYDSSVRLRIMGIYGMHISAVAFSRSAPTISATTD</sequence>
<comment type="caution">
    <text evidence="2">The sequence shown here is derived from an EMBL/GenBank/DDBJ whole genome shotgun (WGS) entry which is preliminary data.</text>
</comment>
<feature type="signal peptide" evidence="1">
    <location>
        <begin position="1"/>
        <end position="24"/>
    </location>
</feature>
<dbReference type="InterPro" id="IPR012341">
    <property type="entry name" value="6hp_glycosidase-like_sf"/>
</dbReference>
<keyword evidence="3" id="KW-1185">Reference proteome</keyword>
<accession>A0A9N8EXI9</accession>
<organism evidence="2 3">
    <name type="scientific">Seminavis robusta</name>
    <dbReference type="NCBI Taxonomy" id="568900"/>
    <lineage>
        <taxon>Eukaryota</taxon>
        <taxon>Sar</taxon>
        <taxon>Stramenopiles</taxon>
        <taxon>Ochrophyta</taxon>
        <taxon>Bacillariophyta</taxon>
        <taxon>Bacillariophyceae</taxon>
        <taxon>Bacillariophycidae</taxon>
        <taxon>Naviculales</taxon>
        <taxon>Naviculaceae</taxon>
        <taxon>Seminavis</taxon>
    </lineage>
</organism>
<dbReference type="PANTHER" id="PTHR34987">
    <property type="entry name" value="C, PUTATIVE (AFU_ORTHOLOGUE AFUA_3G02880)-RELATED"/>
    <property type="match status" value="1"/>
</dbReference>
<protein>
    <submittedName>
        <fullName evidence="2">Inherit from bactNOG: domain protein</fullName>
    </submittedName>
</protein>
<dbReference type="Gene3D" id="1.50.10.10">
    <property type="match status" value="1"/>
</dbReference>